<gene>
    <name evidence="4" type="ORF">D1Z90_12855</name>
</gene>
<protein>
    <recommendedName>
        <fullName evidence="1">Type IV secretion system putative lipoprotein virB7</fullName>
    </recommendedName>
</protein>
<dbReference type="EMBL" id="QZCH01000016">
    <property type="protein sequence ID" value="RJG42547.1"/>
    <property type="molecule type" value="Genomic_DNA"/>
</dbReference>
<dbReference type="Pfam" id="PF08139">
    <property type="entry name" value="LPAM_1"/>
    <property type="match status" value="1"/>
</dbReference>
<evidence type="ECO:0000313" key="5">
    <source>
        <dbReference type="Proteomes" id="UP000283255"/>
    </source>
</evidence>
<feature type="signal peptide" evidence="3">
    <location>
        <begin position="1"/>
        <end position="20"/>
    </location>
</feature>
<dbReference type="OrthoDB" id="574717at2"/>
<reference evidence="4 5" key="2">
    <citation type="submission" date="2019-01" db="EMBL/GenBank/DDBJ databases">
        <title>Motilimonas pumilus sp. nov., isolated from the gut of sea cucumber (Apostichopus japonicus).</title>
        <authorList>
            <person name="Wang F.-Q."/>
            <person name="Ren L.-H."/>
            <person name="Lin Y.-W."/>
            <person name="Sun G.-H."/>
            <person name="Du Z.-J."/>
            <person name="Zhao J.-X."/>
            <person name="Liu X.-J."/>
            <person name="Liu L.-J."/>
        </authorList>
    </citation>
    <scope>NUCLEOTIDE SEQUENCE [LARGE SCALE GENOMIC DNA]</scope>
    <source>
        <strain evidence="4 5">PLHSC7-2</strain>
    </source>
</reference>
<proteinExistence type="predicted"/>
<feature type="chain" id="PRO_5019029083" description="Type IV secretion system putative lipoprotein virB7" evidence="3">
    <location>
        <begin position="21"/>
        <end position="119"/>
    </location>
</feature>
<dbReference type="InterPro" id="IPR012640">
    <property type="entry name" value="Membr_lipoprot_lipid_attach_CS"/>
</dbReference>
<evidence type="ECO:0000313" key="4">
    <source>
        <dbReference type="EMBL" id="RJG42547.1"/>
    </source>
</evidence>
<name>A0A418YDI6_9GAMM</name>
<keyword evidence="2 3" id="KW-0732">Signal</keyword>
<sequence>MKLKKIFLVFSAVLALSACQHESTQWHKLDFDIKEINDKGLKNGVGVDFEFCLAQQASLKQQVQQAYSGLQFQQSPGRIGCNAEQWLVIGNTLQPNYRQQLTELVAIAEVSEIKQTFWE</sequence>
<dbReference type="PROSITE" id="PS51257">
    <property type="entry name" value="PROKAR_LIPOPROTEIN"/>
    <property type="match status" value="1"/>
</dbReference>
<comment type="caution">
    <text evidence="4">The sequence shown here is derived from an EMBL/GenBank/DDBJ whole genome shotgun (WGS) entry which is preliminary data.</text>
</comment>
<evidence type="ECO:0000256" key="3">
    <source>
        <dbReference type="SAM" id="SignalP"/>
    </source>
</evidence>
<dbReference type="RefSeq" id="WP_119911173.1">
    <property type="nucleotide sequence ID" value="NZ_QZCH01000016.1"/>
</dbReference>
<evidence type="ECO:0000256" key="2">
    <source>
        <dbReference type="ARBA" id="ARBA00022729"/>
    </source>
</evidence>
<dbReference type="AlphaFoldDB" id="A0A418YDI6"/>
<accession>A0A418YDI6</accession>
<dbReference type="Proteomes" id="UP000283255">
    <property type="component" value="Unassembled WGS sequence"/>
</dbReference>
<evidence type="ECO:0000256" key="1">
    <source>
        <dbReference type="ARBA" id="ARBA00017922"/>
    </source>
</evidence>
<reference evidence="4 5" key="1">
    <citation type="submission" date="2018-09" db="EMBL/GenBank/DDBJ databases">
        <authorList>
            <person name="Wang F."/>
        </authorList>
    </citation>
    <scope>NUCLEOTIDE SEQUENCE [LARGE SCALE GENOMIC DNA]</scope>
    <source>
        <strain evidence="4 5">PLHSC7-2</strain>
    </source>
</reference>
<organism evidence="4 5">
    <name type="scientific">Motilimonas pumila</name>
    <dbReference type="NCBI Taxonomy" id="2303987"/>
    <lineage>
        <taxon>Bacteria</taxon>
        <taxon>Pseudomonadati</taxon>
        <taxon>Pseudomonadota</taxon>
        <taxon>Gammaproteobacteria</taxon>
        <taxon>Alteromonadales</taxon>
        <taxon>Alteromonadales genera incertae sedis</taxon>
        <taxon>Motilimonas</taxon>
    </lineage>
</organism>
<keyword evidence="5" id="KW-1185">Reference proteome</keyword>